<evidence type="ECO:0000259" key="1">
    <source>
        <dbReference type="PROSITE" id="PS50878"/>
    </source>
</evidence>
<dbReference type="AlphaFoldDB" id="A0A9D4RGS3"/>
<keyword evidence="3" id="KW-1185">Reference proteome</keyword>
<gene>
    <name evidence="2" type="ORF">DPMN_031081</name>
</gene>
<evidence type="ECO:0000313" key="3">
    <source>
        <dbReference type="Proteomes" id="UP000828390"/>
    </source>
</evidence>
<reference evidence="2" key="1">
    <citation type="journal article" date="2019" name="bioRxiv">
        <title>The Genome of the Zebra Mussel, Dreissena polymorpha: A Resource for Invasive Species Research.</title>
        <authorList>
            <person name="McCartney M.A."/>
            <person name="Auch B."/>
            <person name="Kono T."/>
            <person name="Mallez S."/>
            <person name="Zhang Y."/>
            <person name="Obille A."/>
            <person name="Becker A."/>
            <person name="Abrahante J.E."/>
            <person name="Garbe J."/>
            <person name="Badalamenti J.P."/>
            <person name="Herman A."/>
            <person name="Mangelson H."/>
            <person name="Liachko I."/>
            <person name="Sullivan S."/>
            <person name="Sone E.D."/>
            <person name="Koren S."/>
            <person name="Silverstein K.A.T."/>
            <person name="Beckman K.B."/>
            <person name="Gohl D.M."/>
        </authorList>
    </citation>
    <scope>NUCLEOTIDE SEQUENCE</scope>
    <source>
        <strain evidence="2">Duluth1</strain>
        <tissue evidence="2">Whole animal</tissue>
    </source>
</reference>
<comment type="caution">
    <text evidence="2">The sequence shown here is derived from an EMBL/GenBank/DDBJ whole genome shotgun (WGS) entry which is preliminary data.</text>
</comment>
<name>A0A9D4RGS3_DREPO</name>
<organism evidence="2 3">
    <name type="scientific">Dreissena polymorpha</name>
    <name type="common">Zebra mussel</name>
    <name type="synonym">Mytilus polymorpha</name>
    <dbReference type="NCBI Taxonomy" id="45954"/>
    <lineage>
        <taxon>Eukaryota</taxon>
        <taxon>Metazoa</taxon>
        <taxon>Spiralia</taxon>
        <taxon>Lophotrochozoa</taxon>
        <taxon>Mollusca</taxon>
        <taxon>Bivalvia</taxon>
        <taxon>Autobranchia</taxon>
        <taxon>Heteroconchia</taxon>
        <taxon>Euheterodonta</taxon>
        <taxon>Imparidentia</taxon>
        <taxon>Neoheterodontei</taxon>
        <taxon>Myida</taxon>
        <taxon>Dreissenoidea</taxon>
        <taxon>Dreissenidae</taxon>
        <taxon>Dreissena</taxon>
    </lineage>
</organism>
<accession>A0A9D4RGS3</accession>
<evidence type="ECO:0000313" key="2">
    <source>
        <dbReference type="EMBL" id="KAH3867946.1"/>
    </source>
</evidence>
<reference evidence="2" key="2">
    <citation type="submission" date="2020-11" db="EMBL/GenBank/DDBJ databases">
        <authorList>
            <person name="McCartney M.A."/>
            <person name="Auch B."/>
            <person name="Kono T."/>
            <person name="Mallez S."/>
            <person name="Becker A."/>
            <person name="Gohl D.M."/>
            <person name="Silverstein K.A.T."/>
            <person name="Koren S."/>
            <person name="Bechman K.B."/>
            <person name="Herman A."/>
            <person name="Abrahante J.E."/>
            <person name="Garbe J."/>
        </authorList>
    </citation>
    <scope>NUCLEOTIDE SEQUENCE</scope>
    <source>
        <strain evidence="2">Duluth1</strain>
        <tissue evidence="2">Whole animal</tissue>
    </source>
</reference>
<dbReference type="EMBL" id="JAIWYP010000002">
    <property type="protein sequence ID" value="KAH3867946.1"/>
    <property type="molecule type" value="Genomic_DNA"/>
</dbReference>
<feature type="domain" description="Reverse transcriptase" evidence="1">
    <location>
        <begin position="1"/>
        <end position="87"/>
    </location>
</feature>
<proteinExistence type="predicted"/>
<dbReference type="Proteomes" id="UP000828390">
    <property type="component" value="Unassembled WGS sequence"/>
</dbReference>
<protein>
    <recommendedName>
        <fullName evidence="1">Reverse transcriptase domain-containing protein</fullName>
    </recommendedName>
</protein>
<dbReference type="PROSITE" id="PS50878">
    <property type="entry name" value="RT_POL"/>
    <property type="match status" value="1"/>
</dbReference>
<dbReference type="InterPro" id="IPR000477">
    <property type="entry name" value="RT_dom"/>
</dbReference>
<sequence>MLPGLPPAFDRVWHEGRINKLTEAGLDNSMLLNTAELYRNITNCVKYKGLIWEAFQNKQGTRQGGKTSPILNLTFHNDLIKERILYV</sequence>